<feature type="compositionally biased region" description="Low complexity" evidence="2">
    <location>
        <begin position="647"/>
        <end position="664"/>
    </location>
</feature>
<feature type="region of interest" description="Disordered" evidence="2">
    <location>
        <begin position="685"/>
        <end position="723"/>
    </location>
</feature>
<dbReference type="Proteomes" id="UP000631181">
    <property type="component" value="Unassembled WGS sequence"/>
</dbReference>
<sequence length="798" mass="87929">MDSFSQLHARGSDAELQPQHFPSIPPTHSRAPLSLGCCCGRGDCALLEHNQIALEGLEKDLETAARLGQALLHRHESYIAEAEADRQRLESSITELEAEKRKVQEENARIVEENRSLLDHLESLNRTALESDDHVRSLTQALENTQTELRRVTVAAARAADLEAQLVLMETQQSHLQDQVMTACESEKSAIQRWKSAQLMLRDLHEQVERIESEAREEREQHEELIQRLERKRAVERELDRAAGRLKGAAAASELGRNPNTHVVSRFVKDILQDNANLQVGIMELREMLESSNQEVQNLREQIHMHQPLAGLGETEHGGSPRCTTLSEELQSKERPASKEFHIHHHYHTSTSALKKEKGTLNRRAKKRRPTLGSPAPMYSSANGQSPRRPLHRSQSSSSSINTILSQTSVSIPPTSSRRWSHCSPATDSMASSPRSAFRTSSIFDRIDREFESSQPTSPESTAFSSPVLGAHNGKELDLPIRSLPPLDDINREGASSDSYGEWPSAHSDHAGLYANMTHQPIPEESETPPRSSHGSTTLDPGLTPEKVFALQFPPLRRSSSHESLLSVAGMDIHTPNDRHARMRMGEWYPGLRIPRRLVYPSTELASTPPVVSAPIVIADRASGPIQSPRSLLASVAAGSGLALESGSINSADSNSNSTTSTATLGPRKTTTLTRRMGGWVLGKWGTAPVPSDAPEDNKSATHAAAESNDHLSASSLPAAPPRFRFTGVNQKGPILGLRPPPQAPTNIQPKDIDQDLLRESLAEGLHGTSNKVQSHKGRIEPRFFNHFAQLRPSPRLH</sequence>
<feature type="compositionally biased region" description="Basic residues" evidence="2">
    <location>
        <begin position="361"/>
        <end position="370"/>
    </location>
</feature>
<feature type="coiled-coil region" evidence="1">
    <location>
        <begin position="159"/>
        <end position="239"/>
    </location>
</feature>
<comment type="caution">
    <text evidence="3">The sequence shown here is derived from an EMBL/GenBank/DDBJ whole genome shotgun (WGS) entry which is preliminary data.</text>
</comment>
<evidence type="ECO:0000256" key="2">
    <source>
        <dbReference type="SAM" id="MobiDB-lite"/>
    </source>
</evidence>
<dbReference type="EMBL" id="WIWV01000103">
    <property type="protein sequence ID" value="KAF7713871.1"/>
    <property type="molecule type" value="Genomic_DNA"/>
</dbReference>
<dbReference type="OrthoDB" id="4088568at2759"/>
<feature type="compositionally biased region" description="Polar residues" evidence="2">
    <location>
        <begin position="529"/>
        <end position="539"/>
    </location>
</feature>
<name>A0A8J8VXV9_9EURO</name>
<feature type="compositionally biased region" description="Basic and acidic residues" evidence="2">
    <location>
        <begin position="330"/>
        <end position="341"/>
    </location>
</feature>
<keyword evidence="1" id="KW-0175">Coiled coil</keyword>
<feature type="compositionally biased region" description="Low complexity" evidence="2">
    <location>
        <begin position="393"/>
        <end position="409"/>
    </location>
</feature>
<feature type="region of interest" description="Disordered" evidence="2">
    <location>
        <begin position="647"/>
        <end position="669"/>
    </location>
</feature>
<feature type="region of interest" description="Disordered" evidence="2">
    <location>
        <begin position="1"/>
        <end position="27"/>
    </location>
</feature>
<feature type="compositionally biased region" description="Polar residues" evidence="2">
    <location>
        <begin position="453"/>
        <end position="465"/>
    </location>
</feature>
<feature type="coiled-coil region" evidence="1">
    <location>
        <begin position="275"/>
        <end position="302"/>
    </location>
</feature>
<protein>
    <submittedName>
        <fullName evidence="3">Uncharacterized protein</fullName>
    </submittedName>
</protein>
<evidence type="ECO:0000256" key="1">
    <source>
        <dbReference type="SAM" id="Coils"/>
    </source>
</evidence>
<feature type="compositionally biased region" description="Polar residues" evidence="2">
    <location>
        <begin position="410"/>
        <end position="438"/>
    </location>
</feature>
<reference evidence="3" key="1">
    <citation type="journal article" date="2020" name="Front. Microbiol.">
        <title>Gene regulatory networks of Penicillium echinulatum 2HH and Penicillium oxalicum 114-2 inferred by a computational biology approach.</title>
        <authorList>
            <person name="Lenz A.R."/>
            <person name="Galan-Vasquez E."/>
            <person name="Balbinot E."/>
            <person name="De Abreu F.P."/>
            <person name="De Oliveira N.S."/>
            <person name="Da Rosa L.O."/>
            <person name="De Avila E Silva S."/>
            <person name="Camassola M."/>
            <person name="Dillon A.J.P."/>
            <person name="Perez-Rueda E."/>
        </authorList>
    </citation>
    <scope>NUCLEOTIDE SEQUENCE</scope>
    <source>
        <strain evidence="3">S1M29</strain>
    </source>
</reference>
<keyword evidence="4" id="KW-1185">Reference proteome</keyword>
<gene>
    <name evidence="3" type="ORF">PECM_000491</name>
</gene>
<evidence type="ECO:0000313" key="3">
    <source>
        <dbReference type="EMBL" id="KAF7713871.1"/>
    </source>
</evidence>
<feature type="region of interest" description="Disordered" evidence="2">
    <location>
        <begin position="311"/>
        <end position="438"/>
    </location>
</feature>
<organism evidence="3 4">
    <name type="scientific">Penicillium ucsense</name>
    <dbReference type="NCBI Taxonomy" id="2839758"/>
    <lineage>
        <taxon>Eukaryota</taxon>
        <taxon>Fungi</taxon>
        <taxon>Dikarya</taxon>
        <taxon>Ascomycota</taxon>
        <taxon>Pezizomycotina</taxon>
        <taxon>Eurotiomycetes</taxon>
        <taxon>Eurotiomycetidae</taxon>
        <taxon>Eurotiales</taxon>
        <taxon>Aspergillaceae</taxon>
        <taxon>Penicillium</taxon>
    </lineage>
</organism>
<feature type="coiled-coil region" evidence="1">
    <location>
        <begin position="72"/>
        <end position="116"/>
    </location>
</feature>
<feature type="region of interest" description="Disordered" evidence="2">
    <location>
        <begin position="451"/>
        <end position="544"/>
    </location>
</feature>
<evidence type="ECO:0000313" key="4">
    <source>
        <dbReference type="Proteomes" id="UP000631181"/>
    </source>
</evidence>
<dbReference type="AlphaFoldDB" id="A0A8J8VXV9"/>
<proteinExistence type="predicted"/>
<accession>A0A8J8VXV9</accession>